<dbReference type="Proteomes" id="UP000252995">
    <property type="component" value="Unassembled WGS sequence"/>
</dbReference>
<evidence type="ECO:0000313" key="3">
    <source>
        <dbReference type="Proteomes" id="UP000252995"/>
    </source>
</evidence>
<comment type="caution">
    <text evidence="2">The sequence shown here is derived from an EMBL/GenBank/DDBJ whole genome shotgun (WGS) entry which is preliminary data.</text>
</comment>
<evidence type="ECO:0000256" key="1">
    <source>
        <dbReference type="ARBA" id="ARBA00009981"/>
    </source>
</evidence>
<dbReference type="AlphaFoldDB" id="A0A366GQI6"/>
<gene>
    <name evidence="2" type="ORF">DET50_10814</name>
</gene>
<reference evidence="2 3" key="1">
    <citation type="submission" date="2018-06" db="EMBL/GenBank/DDBJ databases">
        <title>Freshwater and sediment microbial communities from various areas in North America, analyzing microbe dynamics in response to fracking.</title>
        <authorList>
            <person name="Lamendella R."/>
        </authorList>
    </citation>
    <scope>NUCLEOTIDE SEQUENCE [LARGE SCALE GENOMIC DNA]</scope>
    <source>
        <strain evidence="2 3">114J</strain>
    </source>
</reference>
<accession>A0A366GQI6</accession>
<dbReference type="SUPFAM" id="SSF143120">
    <property type="entry name" value="YefM-like"/>
    <property type="match status" value="1"/>
</dbReference>
<dbReference type="RefSeq" id="WP_113862520.1">
    <property type="nucleotide sequence ID" value="NZ_QNRO01000008.1"/>
</dbReference>
<protein>
    <submittedName>
        <fullName evidence="2">Antitoxin StbD</fullName>
    </submittedName>
</protein>
<name>A0A366GQI6_9GAMM</name>
<dbReference type="OrthoDB" id="5297687at2"/>
<organism evidence="2 3">
    <name type="scientific">Marinobacter pelagius</name>
    <dbReference type="NCBI Taxonomy" id="379482"/>
    <lineage>
        <taxon>Bacteria</taxon>
        <taxon>Pseudomonadati</taxon>
        <taxon>Pseudomonadota</taxon>
        <taxon>Gammaproteobacteria</taxon>
        <taxon>Pseudomonadales</taxon>
        <taxon>Marinobacteraceae</taxon>
        <taxon>Marinobacter</taxon>
    </lineage>
</organism>
<comment type="similarity">
    <text evidence="1">Belongs to the phD/YefM antitoxin family.</text>
</comment>
<evidence type="ECO:0000313" key="2">
    <source>
        <dbReference type="EMBL" id="RBP29974.1"/>
    </source>
</evidence>
<sequence length="82" mass="9095">MTHQIYSEVTASISELKKNPMAAVDSGEGFPIAVLNRNKPAFYCVPAEVYEAMLDRLDDQELAAIVKKRSAEPSVRVDLNEL</sequence>
<proteinExistence type="inferred from homology"/>
<dbReference type="InterPro" id="IPR036165">
    <property type="entry name" value="YefM-like_sf"/>
</dbReference>
<dbReference type="EMBL" id="QNRO01000008">
    <property type="protein sequence ID" value="RBP29974.1"/>
    <property type="molecule type" value="Genomic_DNA"/>
</dbReference>